<dbReference type="InterPro" id="IPR024403">
    <property type="entry name" value="DHOase_cat"/>
</dbReference>
<dbReference type="InterPro" id="IPR004722">
    <property type="entry name" value="DHOase"/>
</dbReference>
<keyword evidence="1" id="KW-0665">Pyrimidine biosynthesis</keyword>
<gene>
    <name evidence="3" type="ORF">SAMN05444411_102130</name>
</gene>
<evidence type="ECO:0000259" key="2">
    <source>
        <dbReference type="Pfam" id="PF12890"/>
    </source>
</evidence>
<organism evidence="3 4">
    <name type="scientific">Lutibacter oricola</name>
    <dbReference type="NCBI Taxonomy" id="762486"/>
    <lineage>
        <taxon>Bacteria</taxon>
        <taxon>Pseudomonadati</taxon>
        <taxon>Bacteroidota</taxon>
        <taxon>Flavobacteriia</taxon>
        <taxon>Flavobacteriales</taxon>
        <taxon>Flavobacteriaceae</taxon>
        <taxon>Lutibacter</taxon>
    </lineage>
</organism>
<dbReference type="Gene3D" id="2.30.40.10">
    <property type="entry name" value="Urease, subunit C, domain 1"/>
    <property type="match status" value="1"/>
</dbReference>
<dbReference type="Pfam" id="PF12890">
    <property type="entry name" value="DHOase"/>
    <property type="match status" value="1"/>
</dbReference>
<dbReference type="GO" id="GO:0006145">
    <property type="term" value="P:purine nucleobase catabolic process"/>
    <property type="evidence" value="ECO:0007669"/>
    <property type="project" value="TreeGrafter"/>
</dbReference>
<dbReference type="CDD" id="cd01317">
    <property type="entry name" value="DHOase_IIa"/>
    <property type="match status" value="1"/>
</dbReference>
<reference evidence="3 4" key="1">
    <citation type="submission" date="2016-10" db="EMBL/GenBank/DDBJ databases">
        <authorList>
            <person name="de Groot N.N."/>
        </authorList>
    </citation>
    <scope>NUCLEOTIDE SEQUENCE [LARGE SCALE GENOMIC DNA]</scope>
    <source>
        <strain evidence="3 4">DSM 24956</strain>
    </source>
</reference>
<evidence type="ECO:0000256" key="1">
    <source>
        <dbReference type="ARBA" id="ARBA00022975"/>
    </source>
</evidence>
<dbReference type="SUPFAM" id="SSF51556">
    <property type="entry name" value="Metallo-dependent hydrolases"/>
    <property type="match status" value="1"/>
</dbReference>
<dbReference type="RefSeq" id="WP_090120769.1">
    <property type="nucleotide sequence ID" value="NZ_FNNJ01000002.1"/>
</dbReference>
<name>A0A1H2W7P9_9FLAO</name>
<dbReference type="SUPFAM" id="SSF51338">
    <property type="entry name" value="Composite domain of metallo-dependent hydrolases"/>
    <property type="match status" value="1"/>
</dbReference>
<dbReference type="InterPro" id="IPR032466">
    <property type="entry name" value="Metal_Hydrolase"/>
</dbReference>
<feature type="domain" description="Dihydroorotase catalytic" evidence="2">
    <location>
        <begin position="58"/>
        <end position="237"/>
    </location>
</feature>
<dbReference type="PANTHER" id="PTHR43668">
    <property type="entry name" value="ALLANTOINASE"/>
    <property type="match status" value="1"/>
</dbReference>
<keyword evidence="4" id="KW-1185">Reference proteome</keyword>
<evidence type="ECO:0000313" key="4">
    <source>
        <dbReference type="Proteomes" id="UP000199595"/>
    </source>
</evidence>
<proteinExistence type="predicted"/>
<dbReference type="GO" id="GO:0006221">
    <property type="term" value="P:pyrimidine nucleotide biosynthetic process"/>
    <property type="evidence" value="ECO:0007669"/>
    <property type="project" value="UniProtKB-KW"/>
</dbReference>
<sequence>MMTLLKSAKIIDQSSPFHNKTVDILIENGIIKEISPSISSSENYKEYNFENLHVSQGWFDSSVCFGEPGFEERETISNGLKTAAKSGFTAVAVNPKTNPVVDNKSAVEYILNKACGSATKIYPIGSLTKNSEGKDIAELFDMQNSGAVAFGDYNKALNNANLLKICLQYAQNFNALVLSYPQDNSIAGLGIVNEEVNSTKLGLKGIPTLAEEMQIARDLFLLEYTGGKLHIPTISTAKSVKLIKEAKQKGLDVTCSVTAHHLTLTDDELKSFDTNTKVLPPLRTSKDIKALIKGVENGTIDMITSDHNPIDIEHKKVEYSNAKNGTIGLESLFGATNTVLATETIVNALTTNAKNRFNIKQTPVNIGEQADLTLFNPEGENLFLKENIFSTSKNAIYLNKPTKGTVYGVIANNKIEL</sequence>
<dbReference type="OrthoDB" id="9765462at2"/>
<protein>
    <submittedName>
        <fullName evidence="3">Dihydroorotase</fullName>
    </submittedName>
</protein>
<dbReference type="AlphaFoldDB" id="A0A1H2W7P9"/>
<dbReference type="PANTHER" id="PTHR43668:SF2">
    <property type="entry name" value="ALLANTOINASE"/>
    <property type="match status" value="1"/>
</dbReference>
<dbReference type="GO" id="GO:0004038">
    <property type="term" value="F:allantoinase activity"/>
    <property type="evidence" value="ECO:0007669"/>
    <property type="project" value="TreeGrafter"/>
</dbReference>
<accession>A0A1H2W7P9</accession>
<dbReference type="GO" id="GO:0005737">
    <property type="term" value="C:cytoplasm"/>
    <property type="evidence" value="ECO:0007669"/>
    <property type="project" value="TreeGrafter"/>
</dbReference>
<dbReference type="GO" id="GO:0004151">
    <property type="term" value="F:dihydroorotase activity"/>
    <property type="evidence" value="ECO:0007669"/>
    <property type="project" value="InterPro"/>
</dbReference>
<evidence type="ECO:0000313" key="3">
    <source>
        <dbReference type="EMBL" id="SDW76568.1"/>
    </source>
</evidence>
<dbReference type="GO" id="GO:0046872">
    <property type="term" value="F:metal ion binding"/>
    <property type="evidence" value="ECO:0007669"/>
    <property type="project" value="InterPro"/>
</dbReference>
<dbReference type="InterPro" id="IPR050138">
    <property type="entry name" value="DHOase/Allantoinase_Hydrolase"/>
</dbReference>
<dbReference type="STRING" id="762486.SAMN05444411_102130"/>
<dbReference type="Proteomes" id="UP000199595">
    <property type="component" value="Unassembled WGS sequence"/>
</dbReference>
<dbReference type="InterPro" id="IPR011059">
    <property type="entry name" value="Metal-dep_hydrolase_composite"/>
</dbReference>
<dbReference type="EMBL" id="FNNJ01000002">
    <property type="protein sequence ID" value="SDW76568.1"/>
    <property type="molecule type" value="Genomic_DNA"/>
</dbReference>
<dbReference type="Gene3D" id="3.20.20.140">
    <property type="entry name" value="Metal-dependent hydrolases"/>
    <property type="match status" value="1"/>
</dbReference>